<organism evidence="1 2">
    <name type="scientific">Hyalomma asiaticum</name>
    <name type="common">Tick</name>
    <dbReference type="NCBI Taxonomy" id="266040"/>
    <lineage>
        <taxon>Eukaryota</taxon>
        <taxon>Metazoa</taxon>
        <taxon>Ecdysozoa</taxon>
        <taxon>Arthropoda</taxon>
        <taxon>Chelicerata</taxon>
        <taxon>Arachnida</taxon>
        <taxon>Acari</taxon>
        <taxon>Parasitiformes</taxon>
        <taxon>Ixodida</taxon>
        <taxon>Ixodoidea</taxon>
        <taxon>Ixodidae</taxon>
        <taxon>Hyalomminae</taxon>
        <taxon>Hyalomma</taxon>
    </lineage>
</organism>
<sequence length="137" mass="15157">MTHFLDYVTFLFLTGSGLIVGCYFSIRKKTSRGRREDEIFLGSKSLQMIPLAASCLATAASATGVVGVPAHMYAYGLHLGWMCLLNVMLIPLAINVVVPVLYHLNTTSVFQALVNESAYHPYFEEGYLLDLLPMHDP</sequence>
<reference evidence="1" key="1">
    <citation type="submission" date="2020-05" db="EMBL/GenBank/DDBJ databases">
        <title>Large-scale comparative analyses of tick genomes elucidate their genetic diversity and vector capacities.</title>
        <authorList>
            <person name="Jia N."/>
            <person name="Wang J."/>
            <person name="Shi W."/>
            <person name="Du L."/>
            <person name="Sun Y."/>
            <person name="Zhan W."/>
            <person name="Jiang J."/>
            <person name="Wang Q."/>
            <person name="Zhang B."/>
            <person name="Ji P."/>
            <person name="Sakyi L.B."/>
            <person name="Cui X."/>
            <person name="Yuan T."/>
            <person name="Jiang B."/>
            <person name="Yang W."/>
            <person name="Lam T.T.-Y."/>
            <person name="Chang Q."/>
            <person name="Ding S."/>
            <person name="Wang X."/>
            <person name="Zhu J."/>
            <person name="Ruan X."/>
            <person name="Zhao L."/>
            <person name="Wei J."/>
            <person name="Que T."/>
            <person name="Du C."/>
            <person name="Cheng J."/>
            <person name="Dai P."/>
            <person name="Han X."/>
            <person name="Huang E."/>
            <person name="Gao Y."/>
            <person name="Liu J."/>
            <person name="Shao H."/>
            <person name="Ye R."/>
            <person name="Li L."/>
            <person name="Wei W."/>
            <person name="Wang X."/>
            <person name="Wang C."/>
            <person name="Yang T."/>
            <person name="Huo Q."/>
            <person name="Li W."/>
            <person name="Guo W."/>
            <person name="Chen H."/>
            <person name="Zhou L."/>
            <person name="Ni X."/>
            <person name="Tian J."/>
            <person name="Zhou Y."/>
            <person name="Sheng Y."/>
            <person name="Liu T."/>
            <person name="Pan Y."/>
            <person name="Xia L."/>
            <person name="Li J."/>
            <person name="Zhao F."/>
            <person name="Cao W."/>
        </authorList>
    </citation>
    <scope>NUCLEOTIDE SEQUENCE</scope>
    <source>
        <strain evidence="1">Hyas-2018</strain>
    </source>
</reference>
<name>A0ACB7RR36_HYAAI</name>
<protein>
    <submittedName>
        <fullName evidence="1">Uncharacterized protein</fullName>
    </submittedName>
</protein>
<gene>
    <name evidence="1" type="ORF">HPB50_014631</name>
</gene>
<comment type="caution">
    <text evidence="1">The sequence shown here is derived from an EMBL/GenBank/DDBJ whole genome shotgun (WGS) entry which is preliminary data.</text>
</comment>
<evidence type="ECO:0000313" key="1">
    <source>
        <dbReference type="EMBL" id="KAH6924281.1"/>
    </source>
</evidence>
<evidence type="ECO:0000313" key="2">
    <source>
        <dbReference type="Proteomes" id="UP000821845"/>
    </source>
</evidence>
<accession>A0ACB7RR36</accession>
<proteinExistence type="predicted"/>
<dbReference type="Proteomes" id="UP000821845">
    <property type="component" value="Chromosome 8"/>
</dbReference>
<dbReference type="EMBL" id="CM023488">
    <property type="protein sequence ID" value="KAH6924281.1"/>
    <property type="molecule type" value="Genomic_DNA"/>
</dbReference>
<keyword evidence="2" id="KW-1185">Reference proteome</keyword>